<protein>
    <submittedName>
        <fullName evidence="2">Enoyl-CoA delta isomerase 1, mitochondrial-like</fullName>
    </submittedName>
</protein>
<dbReference type="PANTHER" id="PTHR11941:SF45">
    <property type="entry name" value="ENOYL-COA DELTA ISOMERASE 1, MITOCHONDRIAL"/>
    <property type="match status" value="1"/>
</dbReference>
<evidence type="ECO:0000313" key="2">
    <source>
        <dbReference type="RefSeq" id="XP_017780308.1"/>
    </source>
</evidence>
<dbReference type="Gene3D" id="3.90.226.10">
    <property type="entry name" value="2-enoyl-CoA Hydratase, Chain A, domain 1"/>
    <property type="match status" value="1"/>
</dbReference>
<dbReference type="CDD" id="cd06558">
    <property type="entry name" value="crotonase-like"/>
    <property type="match status" value="1"/>
</dbReference>
<name>A0ABM1N0F8_NICVS</name>
<dbReference type="RefSeq" id="XP_017780308.1">
    <property type="nucleotide sequence ID" value="XM_017924819.1"/>
</dbReference>
<reference evidence="2" key="1">
    <citation type="submission" date="2025-08" db="UniProtKB">
        <authorList>
            <consortium name="RefSeq"/>
        </authorList>
    </citation>
    <scope>IDENTIFICATION</scope>
    <source>
        <tissue evidence="2">Whole Larva</tissue>
    </source>
</reference>
<dbReference type="Pfam" id="PF00378">
    <property type="entry name" value="ECH_1"/>
    <property type="match status" value="1"/>
</dbReference>
<dbReference type="SUPFAM" id="SSF52096">
    <property type="entry name" value="ClpP/crotonase"/>
    <property type="match status" value="1"/>
</dbReference>
<proteinExistence type="predicted"/>
<evidence type="ECO:0000313" key="1">
    <source>
        <dbReference type="Proteomes" id="UP000695000"/>
    </source>
</evidence>
<accession>A0ABM1N0F8</accession>
<dbReference type="GeneID" id="108565392"/>
<dbReference type="PANTHER" id="PTHR11941">
    <property type="entry name" value="ENOYL-COA HYDRATASE-RELATED"/>
    <property type="match status" value="1"/>
</dbReference>
<dbReference type="InterPro" id="IPR001753">
    <property type="entry name" value="Enoyl-CoA_hydra/iso"/>
</dbReference>
<dbReference type="Proteomes" id="UP000695000">
    <property type="component" value="Unplaced"/>
</dbReference>
<dbReference type="Gene3D" id="6.10.250.170">
    <property type="match status" value="1"/>
</dbReference>
<sequence length="282" mass="31354">MMALRNLLKSAKPIHNLARCYSAGAKLVDVKVNDQNGVATVTMQRMPVNSLNYDLLSQLVDAIDDLENNKTRGMILTSASNTVFSAGLDIMEMYKPQEEKCKKFWTTLQDTWLKLYGSSFPTAAAINGHSPAGGCLLSMCCEYRVMVNNFTIGLNETQLGIVAPKWFIASMQNTMSKRDAEIALTSGRLFTTEEALKVGLVDEIASDKEDALAKAEKFFARFAKVNPLARQLTKASLRGEDLQDLLDNKETDVDLFWFSVSQPMVQKSLDKYIEALKKKSGK</sequence>
<keyword evidence="1" id="KW-1185">Reference proteome</keyword>
<gene>
    <name evidence="2" type="primary">LOC108565392</name>
</gene>
<dbReference type="InterPro" id="IPR029045">
    <property type="entry name" value="ClpP/crotonase-like_dom_sf"/>
</dbReference>
<organism evidence="1 2">
    <name type="scientific">Nicrophorus vespilloides</name>
    <name type="common">Boreal carrion beetle</name>
    <dbReference type="NCBI Taxonomy" id="110193"/>
    <lineage>
        <taxon>Eukaryota</taxon>
        <taxon>Metazoa</taxon>
        <taxon>Ecdysozoa</taxon>
        <taxon>Arthropoda</taxon>
        <taxon>Hexapoda</taxon>
        <taxon>Insecta</taxon>
        <taxon>Pterygota</taxon>
        <taxon>Neoptera</taxon>
        <taxon>Endopterygota</taxon>
        <taxon>Coleoptera</taxon>
        <taxon>Polyphaga</taxon>
        <taxon>Staphyliniformia</taxon>
        <taxon>Silphidae</taxon>
        <taxon>Nicrophorinae</taxon>
        <taxon>Nicrophorus</taxon>
    </lineage>
</organism>